<protein>
    <submittedName>
        <fullName evidence="1">Uncharacterized protein</fullName>
    </submittedName>
</protein>
<sequence length="148" mass="16250">MFSIPFVEVLCVLQTTTSSGGRSSGDAKGSDYPTESVCLPVCRIYSVETCVDTDTSPCEGNCLDQLLLRPSWHGDPCSHFLVNYWRWYYKDDALKLLGRLLTIFDVGHAAAHNLLLPAEDSYMQVSANSHLLQSASRAVAPCVPFFAA</sequence>
<proteinExistence type="predicted"/>
<keyword evidence="2" id="KW-1185">Reference proteome</keyword>
<evidence type="ECO:0000313" key="2">
    <source>
        <dbReference type="Proteomes" id="UP000822688"/>
    </source>
</evidence>
<comment type="caution">
    <text evidence="1">The sequence shown here is derived from an EMBL/GenBank/DDBJ whole genome shotgun (WGS) entry which is preliminary data.</text>
</comment>
<accession>A0A8T0GB87</accession>
<dbReference type="Proteomes" id="UP000822688">
    <property type="component" value="Chromosome 12"/>
</dbReference>
<organism evidence="1 2">
    <name type="scientific">Ceratodon purpureus</name>
    <name type="common">Fire moss</name>
    <name type="synonym">Dicranum purpureum</name>
    <dbReference type="NCBI Taxonomy" id="3225"/>
    <lineage>
        <taxon>Eukaryota</taxon>
        <taxon>Viridiplantae</taxon>
        <taxon>Streptophyta</taxon>
        <taxon>Embryophyta</taxon>
        <taxon>Bryophyta</taxon>
        <taxon>Bryophytina</taxon>
        <taxon>Bryopsida</taxon>
        <taxon>Dicranidae</taxon>
        <taxon>Pseudoditrichales</taxon>
        <taxon>Ditrichaceae</taxon>
        <taxon>Ceratodon</taxon>
    </lineage>
</organism>
<evidence type="ECO:0000313" key="1">
    <source>
        <dbReference type="EMBL" id="KAG0555624.1"/>
    </source>
</evidence>
<dbReference type="AlphaFoldDB" id="A0A8T0GB87"/>
<dbReference type="EMBL" id="CM026433">
    <property type="protein sequence ID" value="KAG0555624.1"/>
    <property type="molecule type" value="Genomic_DNA"/>
</dbReference>
<reference evidence="1" key="1">
    <citation type="submission" date="2020-06" db="EMBL/GenBank/DDBJ databases">
        <title>WGS assembly of Ceratodon purpureus strain R40.</title>
        <authorList>
            <person name="Carey S.B."/>
            <person name="Jenkins J."/>
            <person name="Shu S."/>
            <person name="Lovell J.T."/>
            <person name="Sreedasyam A."/>
            <person name="Maumus F."/>
            <person name="Tiley G.P."/>
            <person name="Fernandez-Pozo N."/>
            <person name="Barry K."/>
            <person name="Chen C."/>
            <person name="Wang M."/>
            <person name="Lipzen A."/>
            <person name="Daum C."/>
            <person name="Saski C.A."/>
            <person name="Payton A.C."/>
            <person name="Mcbreen J.C."/>
            <person name="Conrad R.E."/>
            <person name="Kollar L.M."/>
            <person name="Olsson S."/>
            <person name="Huttunen S."/>
            <person name="Landis J.B."/>
            <person name="Wickett N.J."/>
            <person name="Johnson M.G."/>
            <person name="Rensing S.A."/>
            <person name="Grimwood J."/>
            <person name="Schmutz J."/>
            <person name="Mcdaniel S.F."/>
        </authorList>
    </citation>
    <scope>NUCLEOTIDE SEQUENCE</scope>
    <source>
        <strain evidence="1">R40</strain>
    </source>
</reference>
<name>A0A8T0GB87_CERPU</name>
<gene>
    <name evidence="1" type="ORF">KC19_12G182800</name>
</gene>